<comment type="caution">
    <text evidence="2">The sequence shown here is derived from an EMBL/GenBank/DDBJ whole genome shotgun (WGS) entry which is preliminary data.</text>
</comment>
<organism evidence="2 3">
    <name type="scientific">Collibacillus ludicampi</name>
    <dbReference type="NCBI Taxonomy" id="2771369"/>
    <lineage>
        <taxon>Bacteria</taxon>
        <taxon>Bacillati</taxon>
        <taxon>Bacillota</taxon>
        <taxon>Bacilli</taxon>
        <taxon>Bacillales</taxon>
        <taxon>Alicyclobacillaceae</taxon>
        <taxon>Collibacillus</taxon>
    </lineage>
</organism>
<proteinExistence type="predicted"/>
<name>A0AAV4LB12_9BACL</name>
<keyword evidence="3" id="KW-1185">Reference proteome</keyword>
<sequence>MSAQKKANSVKGKPSGSKNIKKGGSEHHQPQMKLVTSDTCVRCQSRCARGIAYMEKMSQPGAVGLGTPCPLTLK</sequence>
<dbReference type="Proteomes" id="UP001057291">
    <property type="component" value="Unassembled WGS sequence"/>
</dbReference>
<reference evidence="2" key="1">
    <citation type="journal article" date="2023" name="Int. J. Syst. Evol. Microbiol.">
        <title>Collibacillus ludicampi gen. nov., sp. nov., a new soil bacterium of the family Alicyclobacillaceae.</title>
        <authorList>
            <person name="Jojima T."/>
            <person name="Ioku Y."/>
            <person name="Fukuta Y."/>
            <person name="Shirasaka N."/>
            <person name="Matsumura Y."/>
            <person name="Mori M."/>
        </authorList>
    </citation>
    <scope>NUCLEOTIDE SEQUENCE</scope>
    <source>
        <strain evidence="2">TP075</strain>
    </source>
</reference>
<evidence type="ECO:0000256" key="1">
    <source>
        <dbReference type="SAM" id="MobiDB-lite"/>
    </source>
</evidence>
<accession>A0AAV4LB12</accession>
<protein>
    <submittedName>
        <fullName evidence="2">Uncharacterized protein</fullName>
    </submittedName>
</protein>
<evidence type="ECO:0000313" key="3">
    <source>
        <dbReference type="Proteomes" id="UP001057291"/>
    </source>
</evidence>
<gene>
    <name evidence="2" type="ORF">DNHGIG_04320</name>
</gene>
<dbReference type="EMBL" id="BOQE01000001">
    <property type="protein sequence ID" value="GIM44883.1"/>
    <property type="molecule type" value="Genomic_DNA"/>
</dbReference>
<evidence type="ECO:0000313" key="2">
    <source>
        <dbReference type="EMBL" id="GIM44883.1"/>
    </source>
</evidence>
<dbReference type="AlphaFoldDB" id="A0AAV4LB12"/>
<feature type="region of interest" description="Disordered" evidence="1">
    <location>
        <begin position="1"/>
        <end position="35"/>
    </location>
</feature>